<keyword evidence="2" id="KW-0805">Transcription regulation</keyword>
<evidence type="ECO:0000259" key="6">
    <source>
        <dbReference type="PROSITE" id="PS50977"/>
    </source>
</evidence>
<keyword evidence="1" id="KW-0678">Repressor</keyword>
<evidence type="ECO:0000256" key="3">
    <source>
        <dbReference type="ARBA" id="ARBA00023125"/>
    </source>
</evidence>
<dbReference type="SUPFAM" id="SSF48498">
    <property type="entry name" value="Tetracyclin repressor-like, C-terminal domain"/>
    <property type="match status" value="1"/>
</dbReference>
<accession>A0ABW2F228</accession>
<reference evidence="8" key="1">
    <citation type="journal article" date="2019" name="Int. J. Syst. Evol. Microbiol.">
        <title>The Global Catalogue of Microorganisms (GCM) 10K type strain sequencing project: providing services to taxonomists for standard genome sequencing and annotation.</title>
        <authorList>
            <consortium name="The Broad Institute Genomics Platform"/>
            <consortium name="The Broad Institute Genome Sequencing Center for Infectious Disease"/>
            <person name="Wu L."/>
            <person name="Ma J."/>
        </authorList>
    </citation>
    <scope>NUCLEOTIDE SEQUENCE [LARGE SCALE GENOMIC DNA]</scope>
    <source>
        <strain evidence="8">CGMCC 1.13666</strain>
    </source>
</reference>
<evidence type="ECO:0000313" key="8">
    <source>
        <dbReference type="Proteomes" id="UP001596411"/>
    </source>
</evidence>
<dbReference type="PANTHER" id="PTHR30055:SF240">
    <property type="entry name" value="HTH-TYPE TRANSCRIPTIONAL REGULATOR ACRR"/>
    <property type="match status" value="1"/>
</dbReference>
<keyword evidence="3 5" id="KW-0238">DNA-binding</keyword>
<dbReference type="PROSITE" id="PS50977">
    <property type="entry name" value="HTH_TETR_2"/>
    <property type="match status" value="1"/>
</dbReference>
<evidence type="ECO:0000256" key="1">
    <source>
        <dbReference type="ARBA" id="ARBA00022491"/>
    </source>
</evidence>
<dbReference type="InterPro" id="IPR050109">
    <property type="entry name" value="HTH-type_TetR-like_transc_reg"/>
</dbReference>
<dbReference type="Pfam" id="PF08361">
    <property type="entry name" value="TetR_C_2"/>
    <property type="match status" value="1"/>
</dbReference>
<sequence>MARKTKAEAEATREALLEAAEAVFYAKGVARTSLEEVARQAGMTRGAVYWHFKNKGDLFAALLDRVRLPFQELVEEVRADSHNDSPLEAIRLACHKGFARLAQPRYQRVYSILVHRCEFFGDIDPIAMQNAMANESCGALEEYFQCAAAQGQLRDDIAPEQAAQLLQATLGGLFHDWLRNPDDFSIEVRGNALVEALLRLVQRC</sequence>
<protein>
    <submittedName>
        <fullName evidence="7">TetR family transcriptional regulator</fullName>
    </submittedName>
</protein>
<keyword evidence="4" id="KW-0804">Transcription</keyword>
<organism evidence="7 8">
    <name type="scientific">Halomonas salifodinae</name>
    <dbReference type="NCBI Taxonomy" id="438745"/>
    <lineage>
        <taxon>Bacteria</taxon>
        <taxon>Pseudomonadati</taxon>
        <taxon>Pseudomonadota</taxon>
        <taxon>Gammaproteobacteria</taxon>
        <taxon>Oceanospirillales</taxon>
        <taxon>Halomonadaceae</taxon>
        <taxon>Halomonas</taxon>
    </lineage>
</organism>
<evidence type="ECO:0000313" key="7">
    <source>
        <dbReference type="EMBL" id="MFC7091485.1"/>
    </source>
</evidence>
<dbReference type="InterPro" id="IPR013572">
    <property type="entry name" value="Tscrpt_reg_MAATS_C"/>
</dbReference>
<dbReference type="EMBL" id="JBHSZP010000036">
    <property type="protein sequence ID" value="MFC7091485.1"/>
    <property type="molecule type" value="Genomic_DNA"/>
</dbReference>
<gene>
    <name evidence="7" type="ORF">ACFQH5_18215</name>
</gene>
<feature type="DNA-binding region" description="H-T-H motif" evidence="5">
    <location>
        <begin position="33"/>
        <end position="52"/>
    </location>
</feature>
<evidence type="ECO:0000256" key="4">
    <source>
        <dbReference type="ARBA" id="ARBA00023163"/>
    </source>
</evidence>
<dbReference type="PRINTS" id="PR00455">
    <property type="entry name" value="HTHTETR"/>
</dbReference>
<dbReference type="Gene3D" id="1.10.357.10">
    <property type="entry name" value="Tetracycline Repressor, domain 2"/>
    <property type="match status" value="1"/>
</dbReference>
<evidence type="ECO:0000256" key="5">
    <source>
        <dbReference type="PROSITE-ProRule" id="PRU00335"/>
    </source>
</evidence>
<dbReference type="Pfam" id="PF00440">
    <property type="entry name" value="TetR_N"/>
    <property type="match status" value="1"/>
</dbReference>
<feature type="domain" description="HTH tetR-type" evidence="6">
    <location>
        <begin position="10"/>
        <end position="70"/>
    </location>
</feature>
<dbReference type="SUPFAM" id="SSF46689">
    <property type="entry name" value="Homeodomain-like"/>
    <property type="match status" value="1"/>
</dbReference>
<dbReference type="InterPro" id="IPR036271">
    <property type="entry name" value="Tet_transcr_reg_TetR-rel_C_sf"/>
</dbReference>
<dbReference type="Proteomes" id="UP001596411">
    <property type="component" value="Unassembled WGS sequence"/>
</dbReference>
<dbReference type="PANTHER" id="PTHR30055">
    <property type="entry name" value="HTH-TYPE TRANSCRIPTIONAL REGULATOR RUTR"/>
    <property type="match status" value="1"/>
</dbReference>
<name>A0ABW2F228_9GAMM</name>
<dbReference type="InterPro" id="IPR001647">
    <property type="entry name" value="HTH_TetR"/>
</dbReference>
<evidence type="ECO:0000256" key="2">
    <source>
        <dbReference type="ARBA" id="ARBA00023015"/>
    </source>
</evidence>
<comment type="caution">
    <text evidence="7">The sequence shown here is derived from an EMBL/GenBank/DDBJ whole genome shotgun (WGS) entry which is preliminary data.</text>
</comment>
<dbReference type="RefSeq" id="WP_346063739.1">
    <property type="nucleotide sequence ID" value="NZ_BAAADR010000022.1"/>
</dbReference>
<proteinExistence type="predicted"/>
<dbReference type="InterPro" id="IPR009057">
    <property type="entry name" value="Homeodomain-like_sf"/>
</dbReference>
<keyword evidence="8" id="KW-1185">Reference proteome</keyword>